<dbReference type="PIRSF" id="PIRSF001430">
    <property type="entry name" value="tRNA_psdUrid_synth"/>
    <property type="match status" value="1"/>
</dbReference>
<evidence type="ECO:0000256" key="4">
    <source>
        <dbReference type="HAMAP-Rule" id="MF_00171"/>
    </source>
</evidence>
<evidence type="ECO:0000256" key="7">
    <source>
        <dbReference type="RuleBase" id="RU003792"/>
    </source>
</evidence>
<dbReference type="PANTHER" id="PTHR11142:SF0">
    <property type="entry name" value="TRNA PSEUDOURIDINE SYNTHASE-LIKE 1"/>
    <property type="match status" value="1"/>
</dbReference>
<dbReference type="InterPro" id="IPR020094">
    <property type="entry name" value="TruA/RsuA/RluB/E/F_N"/>
</dbReference>
<feature type="binding site" evidence="4 6">
    <location>
        <position position="109"/>
    </location>
    <ligand>
        <name>substrate</name>
    </ligand>
</feature>
<evidence type="ECO:0000256" key="3">
    <source>
        <dbReference type="ARBA" id="ARBA00023235"/>
    </source>
</evidence>
<dbReference type="GO" id="GO:0003723">
    <property type="term" value="F:RNA binding"/>
    <property type="evidence" value="ECO:0007669"/>
    <property type="project" value="InterPro"/>
</dbReference>
<proteinExistence type="inferred from homology"/>
<dbReference type="SUPFAM" id="SSF55120">
    <property type="entry name" value="Pseudouridine synthase"/>
    <property type="match status" value="1"/>
</dbReference>
<dbReference type="CDD" id="cd02570">
    <property type="entry name" value="PseudoU_synth_EcTruA"/>
    <property type="match status" value="1"/>
</dbReference>
<dbReference type="KEGG" id="bliq:INP51_01655"/>
<protein>
    <recommendedName>
        <fullName evidence="4">tRNA pseudouridine synthase A</fullName>
        <ecNumber evidence="4">5.4.99.12</ecNumber>
    </recommendedName>
    <alternativeName>
        <fullName evidence="4">tRNA pseudouridine(38-40) synthase</fullName>
    </alternativeName>
    <alternativeName>
        <fullName evidence="4">tRNA pseudouridylate synthase I</fullName>
    </alternativeName>
    <alternativeName>
        <fullName evidence="4">tRNA-uridine isomerase I</fullName>
    </alternativeName>
</protein>
<dbReference type="Gene3D" id="3.30.70.580">
    <property type="entry name" value="Pseudouridine synthase I, catalytic domain, N-terminal subdomain"/>
    <property type="match status" value="1"/>
</dbReference>
<feature type="active site" description="Nucleophile" evidence="4 5">
    <location>
        <position position="51"/>
    </location>
</feature>
<dbReference type="EMBL" id="CP063304">
    <property type="protein sequence ID" value="QOV20880.1"/>
    <property type="molecule type" value="Genomic_DNA"/>
</dbReference>
<gene>
    <name evidence="4 9" type="primary">truA</name>
    <name evidence="9" type="ORF">INP51_01655</name>
</gene>
<evidence type="ECO:0000256" key="6">
    <source>
        <dbReference type="PIRSR" id="PIRSR001430-2"/>
    </source>
</evidence>
<comment type="function">
    <text evidence="4">Formation of pseudouridine at positions 38, 39 and 40 in the anticodon stem and loop of transfer RNAs.</text>
</comment>
<comment type="similarity">
    <text evidence="1 4 7">Belongs to the tRNA pseudouridine synthase TruA family.</text>
</comment>
<evidence type="ECO:0000256" key="1">
    <source>
        <dbReference type="ARBA" id="ARBA00009375"/>
    </source>
</evidence>
<organism evidence="9 10">
    <name type="scientific">Blautia liquoris</name>
    <dbReference type="NCBI Taxonomy" id="2779518"/>
    <lineage>
        <taxon>Bacteria</taxon>
        <taxon>Bacillati</taxon>
        <taxon>Bacillota</taxon>
        <taxon>Clostridia</taxon>
        <taxon>Lachnospirales</taxon>
        <taxon>Lachnospiraceae</taxon>
        <taxon>Blautia</taxon>
    </lineage>
</organism>
<evidence type="ECO:0000259" key="8">
    <source>
        <dbReference type="Pfam" id="PF01416"/>
    </source>
</evidence>
<sequence length="247" mass="28058">MRVKLTIAYDGTNYSGWQIQSNGITVQDVLNQALKNLLGEDVRTIGASRTDAGVHALGNVAVFDTTSQIPAEKFSYALNARLPEDIRIQRSEEVPTDFHPRFTTTIKTYEYQILNRTFADPTRRLYSFHWYGKLDLEAMQQAALYLVGEHDFKSFATESPDVTTTVRTINSIRLWKENDMIHIRVTGNGFLYHMVRIIAGTLLEVGKANYRPEQIQKILTAKDRRAAGPTARAQGLTLVEICYPDWE</sequence>
<dbReference type="NCBIfam" id="TIGR00071">
    <property type="entry name" value="hisT_truA"/>
    <property type="match status" value="1"/>
</dbReference>
<dbReference type="FunFam" id="3.30.70.580:FF:000001">
    <property type="entry name" value="tRNA pseudouridine synthase A"/>
    <property type="match status" value="1"/>
</dbReference>
<dbReference type="Proteomes" id="UP000593601">
    <property type="component" value="Chromosome"/>
</dbReference>
<evidence type="ECO:0000313" key="10">
    <source>
        <dbReference type="Proteomes" id="UP000593601"/>
    </source>
</evidence>
<accession>A0A7M2RNE6</accession>
<dbReference type="InterPro" id="IPR001406">
    <property type="entry name" value="PsdUridine_synth_TruA"/>
</dbReference>
<keyword evidence="2 4" id="KW-0819">tRNA processing</keyword>
<dbReference type="HAMAP" id="MF_00171">
    <property type="entry name" value="TruA"/>
    <property type="match status" value="1"/>
</dbReference>
<evidence type="ECO:0000313" key="9">
    <source>
        <dbReference type="EMBL" id="QOV20880.1"/>
    </source>
</evidence>
<dbReference type="Pfam" id="PF01416">
    <property type="entry name" value="PseudoU_synth_1"/>
    <property type="match status" value="2"/>
</dbReference>
<keyword evidence="3 4" id="KW-0413">Isomerase</keyword>
<evidence type="ECO:0000256" key="2">
    <source>
        <dbReference type="ARBA" id="ARBA00022694"/>
    </source>
</evidence>
<dbReference type="GO" id="GO:0031119">
    <property type="term" value="P:tRNA pseudouridine synthesis"/>
    <property type="evidence" value="ECO:0007669"/>
    <property type="project" value="UniProtKB-UniRule"/>
</dbReference>
<feature type="domain" description="Pseudouridine synthase I TruA alpha/beta" evidence="8">
    <location>
        <begin position="142"/>
        <end position="244"/>
    </location>
</feature>
<keyword evidence="10" id="KW-1185">Reference proteome</keyword>
<name>A0A7M2RNE6_9FIRM</name>
<dbReference type="GO" id="GO:0160147">
    <property type="term" value="F:tRNA pseudouridine(38-40) synthase activity"/>
    <property type="evidence" value="ECO:0007669"/>
    <property type="project" value="UniProtKB-EC"/>
</dbReference>
<dbReference type="InterPro" id="IPR020095">
    <property type="entry name" value="PsdUridine_synth_TruA_C"/>
</dbReference>
<dbReference type="AlphaFoldDB" id="A0A7M2RNE6"/>
<comment type="subunit">
    <text evidence="4">Homodimer.</text>
</comment>
<dbReference type="InterPro" id="IPR020097">
    <property type="entry name" value="PsdUridine_synth_TruA_a/b_dom"/>
</dbReference>
<dbReference type="PANTHER" id="PTHR11142">
    <property type="entry name" value="PSEUDOURIDYLATE SYNTHASE"/>
    <property type="match status" value="1"/>
</dbReference>
<dbReference type="Gene3D" id="3.30.70.660">
    <property type="entry name" value="Pseudouridine synthase I, catalytic domain, C-terminal subdomain"/>
    <property type="match status" value="1"/>
</dbReference>
<dbReference type="EC" id="5.4.99.12" evidence="4"/>
<feature type="domain" description="Pseudouridine synthase I TruA alpha/beta" evidence="8">
    <location>
        <begin position="7"/>
        <end position="102"/>
    </location>
</feature>
<evidence type="ECO:0000256" key="5">
    <source>
        <dbReference type="PIRSR" id="PIRSR001430-1"/>
    </source>
</evidence>
<dbReference type="InterPro" id="IPR020103">
    <property type="entry name" value="PsdUridine_synth_cat_dom_sf"/>
</dbReference>
<comment type="caution">
    <text evidence="4">Lacks conserved residue(s) required for the propagation of feature annotation.</text>
</comment>
<reference evidence="9 10" key="1">
    <citation type="submission" date="2020-10" db="EMBL/GenBank/DDBJ databases">
        <title>Blautia liquoris sp.nov., isolated from the mud in a fermentation cellar used for the production of Chinese strong-flavoured liquor.</title>
        <authorList>
            <person name="Lu L."/>
        </authorList>
    </citation>
    <scope>NUCLEOTIDE SEQUENCE [LARGE SCALE GENOMIC DNA]</scope>
    <source>
        <strain evidence="9 10">LZLJ-3</strain>
    </source>
</reference>
<comment type="catalytic activity">
    <reaction evidence="4 7">
        <text>uridine(38/39/40) in tRNA = pseudouridine(38/39/40) in tRNA</text>
        <dbReference type="Rhea" id="RHEA:22376"/>
        <dbReference type="Rhea" id="RHEA-COMP:10085"/>
        <dbReference type="Rhea" id="RHEA-COMP:10087"/>
        <dbReference type="ChEBI" id="CHEBI:65314"/>
        <dbReference type="ChEBI" id="CHEBI:65315"/>
        <dbReference type="EC" id="5.4.99.12"/>
    </reaction>
</comment>